<dbReference type="AlphaFoldDB" id="A0A7S8C536"/>
<dbReference type="InterPro" id="IPR007474">
    <property type="entry name" value="ApaG_domain"/>
</dbReference>
<evidence type="ECO:0000256" key="1">
    <source>
        <dbReference type="ARBA" id="ARBA00017693"/>
    </source>
</evidence>
<dbReference type="PANTHER" id="PTHR14289">
    <property type="entry name" value="F-BOX ONLY PROTEIN 3"/>
    <property type="match status" value="1"/>
</dbReference>
<dbReference type="InterPro" id="IPR036767">
    <property type="entry name" value="ApaG_sf"/>
</dbReference>
<reference evidence="4 5" key="1">
    <citation type="submission" date="2020-06" db="EMBL/GenBank/DDBJ databases">
        <title>Genome sequence of 2 isolates from Red Sea Mangroves.</title>
        <authorList>
            <person name="Sefrji F."/>
            <person name="Michoud G."/>
            <person name="Merlino G."/>
            <person name="Daffonchio D."/>
        </authorList>
    </citation>
    <scope>NUCLEOTIDE SEQUENCE [LARGE SCALE GENOMIC DNA]</scope>
    <source>
        <strain evidence="4 5">R1DC25</strain>
    </source>
</reference>
<dbReference type="HAMAP" id="MF_00791">
    <property type="entry name" value="ApaG"/>
    <property type="match status" value="1"/>
</dbReference>
<name>A0A7S8C536_9HYPH</name>
<dbReference type="PANTHER" id="PTHR14289:SF16">
    <property type="entry name" value="POLYMERASE DELTA-INTERACTING PROTEIN 2"/>
    <property type="match status" value="1"/>
</dbReference>
<dbReference type="GO" id="GO:0070987">
    <property type="term" value="P:error-free translesion synthesis"/>
    <property type="evidence" value="ECO:0007669"/>
    <property type="project" value="TreeGrafter"/>
</dbReference>
<dbReference type="NCBIfam" id="NF003967">
    <property type="entry name" value="PRK05461.1"/>
    <property type="match status" value="1"/>
</dbReference>
<dbReference type="SUPFAM" id="SSF110069">
    <property type="entry name" value="ApaG-like"/>
    <property type="match status" value="1"/>
</dbReference>
<keyword evidence="5" id="KW-1185">Reference proteome</keyword>
<dbReference type="Pfam" id="PF04379">
    <property type="entry name" value="DUF525"/>
    <property type="match status" value="1"/>
</dbReference>
<dbReference type="KEGG" id="kmn:HW532_13275"/>
<dbReference type="PROSITE" id="PS51087">
    <property type="entry name" value="APAG"/>
    <property type="match status" value="1"/>
</dbReference>
<evidence type="ECO:0000259" key="3">
    <source>
        <dbReference type="PROSITE" id="PS51087"/>
    </source>
</evidence>
<organism evidence="4 5">
    <name type="scientific">Kaustia mangrovi</name>
    <dbReference type="NCBI Taxonomy" id="2593653"/>
    <lineage>
        <taxon>Bacteria</taxon>
        <taxon>Pseudomonadati</taxon>
        <taxon>Pseudomonadota</taxon>
        <taxon>Alphaproteobacteria</taxon>
        <taxon>Hyphomicrobiales</taxon>
        <taxon>Parvibaculaceae</taxon>
        <taxon>Kaustia</taxon>
    </lineage>
</organism>
<protein>
    <recommendedName>
        <fullName evidence="1 2">Protein ApaG</fullName>
    </recommendedName>
</protein>
<sequence length="130" mass="14531">MYDRTTRSIRVTVTPTFLEDQSSPEEDYFVWAYTIVIENLGSETVQLRTRYWQITDERGRVQEVHGAGVVGEQPVLEPGDSFEYTSGAPLATPSGIMVGAYQMETGSGEMFNVDVPAFALDSPYTQRSLH</sequence>
<feature type="domain" description="ApaG" evidence="3">
    <location>
        <begin position="3"/>
        <end position="127"/>
    </location>
</feature>
<dbReference type="Gene3D" id="2.60.40.1470">
    <property type="entry name" value="ApaG domain"/>
    <property type="match status" value="1"/>
</dbReference>
<dbReference type="RefSeq" id="WP_213160942.1">
    <property type="nucleotide sequence ID" value="NZ_CP058214.1"/>
</dbReference>
<dbReference type="EMBL" id="CP058214">
    <property type="protein sequence ID" value="QPC43577.1"/>
    <property type="molecule type" value="Genomic_DNA"/>
</dbReference>
<proteinExistence type="inferred from homology"/>
<dbReference type="InterPro" id="IPR023065">
    <property type="entry name" value="Uncharacterised_ApaG"/>
</dbReference>
<evidence type="ECO:0000313" key="4">
    <source>
        <dbReference type="EMBL" id="QPC43577.1"/>
    </source>
</evidence>
<gene>
    <name evidence="2 4" type="primary">apaG</name>
    <name evidence="4" type="ORF">HW532_13275</name>
</gene>
<accession>A0A7S8C536</accession>
<evidence type="ECO:0000313" key="5">
    <source>
        <dbReference type="Proteomes" id="UP000593594"/>
    </source>
</evidence>
<evidence type="ECO:0000256" key="2">
    <source>
        <dbReference type="HAMAP-Rule" id="MF_00791"/>
    </source>
</evidence>
<dbReference type="Proteomes" id="UP000593594">
    <property type="component" value="Chromosome"/>
</dbReference>